<accession>Q1PHH2</accession>
<sequence length="108" mass="12386">MVLAGCNDHTSLEKLRKVKEVLIADRNQEAVLSATPLKLTQQQKEAHYKLYEEITKKVSSEYDKDLELKPLEEFKPEEWVTPEDLEQLAITMATMEFTSKVYGGDPVD</sequence>
<organism evidence="1">
    <name type="scientific">Planococcus sp. ZOYM</name>
    <dbReference type="NCBI Taxonomy" id="378212"/>
    <lineage>
        <taxon>Bacteria</taxon>
        <taxon>Bacillati</taxon>
        <taxon>Bacillota</taxon>
        <taxon>Bacilli</taxon>
        <taxon>Bacillales</taxon>
        <taxon>Caryophanaceae</taxon>
        <taxon>Planococcus</taxon>
    </lineage>
</organism>
<geneLocation type="plasmid" evidence="1">
    <name>pPCZ2</name>
</geneLocation>
<evidence type="ECO:0000313" key="1">
    <source>
        <dbReference type="EMBL" id="ABE02511.1"/>
    </source>
</evidence>
<proteinExistence type="predicted"/>
<reference evidence="1" key="1">
    <citation type="submission" date="2006-03" db="EMBL/GenBank/DDBJ databases">
        <authorList>
            <person name="Zhu Y."/>
            <person name="Xu M."/>
            <person name="Liu Q."/>
            <person name="Liu S."/>
            <person name="Qin Z."/>
        </authorList>
    </citation>
    <scope>NUCLEOTIDE SEQUENCE</scope>
    <source>
        <strain evidence="1">ZOYM</strain>
        <plasmid evidence="1">pPCZ2</plasmid>
    </source>
</reference>
<name>Q1PHH2_9BACL</name>
<dbReference type="AlphaFoldDB" id="Q1PHH2"/>
<protein>
    <submittedName>
        <fullName evidence="1">PCZ2.5</fullName>
    </submittedName>
</protein>
<dbReference type="RefSeq" id="WP_012881106.1">
    <property type="nucleotide sequence ID" value="NC_013540.1"/>
</dbReference>
<keyword evidence="1" id="KW-0614">Plasmid</keyword>
<dbReference type="EMBL" id="DQ438985">
    <property type="protein sequence ID" value="ABE02511.1"/>
    <property type="molecule type" value="Genomic_DNA"/>
</dbReference>